<name>A0ABR5HD33_9HYPH</name>
<reference evidence="2 3" key="1">
    <citation type="submission" date="2014-11" db="EMBL/GenBank/DDBJ databases">
        <title>Comparative genomics of Methylobacterium species.</title>
        <authorList>
            <person name="Chaudhry V."/>
            <person name="Patil P.B."/>
        </authorList>
    </citation>
    <scope>NUCLEOTIDE SEQUENCE [LARGE SCALE GENOMIC DNA]</scope>
    <source>
        <strain evidence="2 3">SE3.6</strain>
    </source>
</reference>
<dbReference type="RefSeq" id="WP_048426330.1">
    <property type="nucleotide sequence ID" value="NZ_JTHF01000034.1"/>
</dbReference>
<accession>A0ABR5HD33</accession>
<sequence>MSLCRRTVCRLFVVGTLLGAMAGGGAMAQPTPLSDRAAFIEQRLTTLKAEIGKIKDSLRDAKTIVEYFDIITNNMTEYRESFRAYETNCFERRREYEAMRRDNNPFAARLMPPVQRCEADRPGFDESIRKLSALAETISRDVSLIKAERGRLEVESGRTSNEQNIFQTEQNLRRTTREMGDQIQNFKNTRF</sequence>
<protein>
    <recommendedName>
        <fullName evidence="4">t-SNARE coiled-coil homology domain-containing protein</fullName>
    </recommendedName>
</protein>
<evidence type="ECO:0000313" key="2">
    <source>
        <dbReference type="EMBL" id="KMO23860.1"/>
    </source>
</evidence>
<gene>
    <name evidence="2" type="ORF">QR79_12720</name>
</gene>
<keyword evidence="3" id="KW-1185">Reference proteome</keyword>
<dbReference type="Proteomes" id="UP000036471">
    <property type="component" value="Unassembled WGS sequence"/>
</dbReference>
<evidence type="ECO:0008006" key="4">
    <source>
        <dbReference type="Google" id="ProtNLM"/>
    </source>
</evidence>
<evidence type="ECO:0000256" key="1">
    <source>
        <dbReference type="SAM" id="SignalP"/>
    </source>
</evidence>
<proteinExistence type="predicted"/>
<feature type="chain" id="PRO_5045949971" description="t-SNARE coiled-coil homology domain-containing protein" evidence="1">
    <location>
        <begin position="29"/>
        <end position="191"/>
    </location>
</feature>
<evidence type="ECO:0000313" key="3">
    <source>
        <dbReference type="Proteomes" id="UP000036471"/>
    </source>
</evidence>
<keyword evidence="1" id="KW-0732">Signal</keyword>
<dbReference type="EMBL" id="JTHG01000098">
    <property type="protein sequence ID" value="KMO23860.1"/>
    <property type="molecule type" value="Genomic_DNA"/>
</dbReference>
<comment type="caution">
    <text evidence="2">The sequence shown here is derived from an EMBL/GenBank/DDBJ whole genome shotgun (WGS) entry which is preliminary data.</text>
</comment>
<feature type="signal peptide" evidence="1">
    <location>
        <begin position="1"/>
        <end position="28"/>
    </location>
</feature>
<organism evidence="2 3">
    <name type="scientific">Methylobacterium indicum</name>
    <dbReference type="NCBI Taxonomy" id="1775910"/>
    <lineage>
        <taxon>Bacteria</taxon>
        <taxon>Pseudomonadati</taxon>
        <taxon>Pseudomonadota</taxon>
        <taxon>Alphaproteobacteria</taxon>
        <taxon>Hyphomicrobiales</taxon>
        <taxon>Methylobacteriaceae</taxon>
        <taxon>Methylobacterium</taxon>
    </lineage>
</organism>